<dbReference type="PANTHER" id="PTHR43304">
    <property type="entry name" value="PHYTOCHROME-LIKE PROTEIN CPH1"/>
    <property type="match status" value="1"/>
</dbReference>
<keyword evidence="5" id="KW-0418">Kinase</keyword>
<evidence type="ECO:0000256" key="4">
    <source>
        <dbReference type="ARBA" id="ARBA00022679"/>
    </source>
</evidence>
<protein>
    <recommendedName>
        <fullName evidence="2">histidine kinase</fullName>
        <ecNumber evidence="2">2.7.13.3</ecNumber>
    </recommendedName>
</protein>
<dbReference type="InterPro" id="IPR036890">
    <property type="entry name" value="HATPase_C_sf"/>
</dbReference>
<evidence type="ECO:0000259" key="7">
    <source>
        <dbReference type="PROSITE" id="PS50112"/>
    </source>
</evidence>
<dbReference type="EMBL" id="NBIM01000007">
    <property type="protein sequence ID" value="OXY80877.1"/>
    <property type="molecule type" value="Genomic_DNA"/>
</dbReference>
<evidence type="ECO:0000256" key="1">
    <source>
        <dbReference type="ARBA" id="ARBA00000085"/>
    </source>
</evidence>
<dbReference type="InterPro" id="IPR005467">
    <property type="entry name" value="His_kinase_dom"/>
</dbReference>
<dbReference type="RefSeq" id="WP_094201763.1">
    <property type="nucleotide sequence ID" value="NZ_NBIM01000007.1"/>
</dbReference>
<dbReference type="Pfam" id="PF02518">
    <property type="entry name" value="HATPase_c"/>
    <property type="match status" value="1"/>
</dbReference>
<evidence type="ECO:0000256" key="2">
    <source>
        <dbReference type="ARBA" id="ARBA00012438"/>
    </source>
</evidence>
<gene>
    <name evidence="9" type="ORF">B6S08_15750</name>
</gene>
<keyword evidence="4" id="KW-0808">Transferase</keyword>
<dbReference type="SMART" id="SM00388">
    <property type="entry name" value="HisKA"/>
    <property type="match status" value="1"/>
</dbReference>
<name>A0A233RBV6_9GAMM</name>
<dbReference type="InterPro" id="IPR000700">
    <property type="entry name" value="PAS-assoc_C"/>
</dbReference>
<sequence length="881" mass="100676">MLKKWFQSKEDTIPKTLNKRNTPYPGLMARLSEEGAILQLDGSLTSRIPHEYRHLNDLLPSQGLDMHPHEWEGETFQTCIRDHDNRPIYLIGSIHKECDIWKLSLLDITEQQEEKLIREKKEKLINIVIKCSREISASSRLSLMESIANAISSMVQAFHCTQVSLLVQKDNGFWHHLIPPSKNEKLNTHSHLYDISTQINNLNDDIIILSDFISASKGITFIIPYYQGNRKSVCLQVTEYSSSPDIAKEWKNIAQILLSAVATRLSETKLYSEKSRLFHIAAQQGTYWWEYNHGTAHFRLSAEMEKILELPARYDKNDFFSKVFHAEREEFKDRFNETINRRVSFRQKIRLQTAGNKILWYDFCFDNESSLCLEPGFIGGSLSNVNTHFLHEQNASKAHERITSLVANAPAVIYIQEYNDGSLNNIFLSDSISNVLGLSAEKIKEDTLLNYIHPEDKETFHTRTKTLLKKGIASSQYRLLRADGSYRWVLDEAKLLRDSWGKPQEVIGLYIDVTDAVIANEELNISKERYRILIEDSPAIICRYSYELDLTFANKQLLSYLKIENLKGNSINLKPFLSEDQISNFNKRLKSLTPSKPIVNAEICFQFPNQEPLWVVWAERGIFDNSGILQEVQAVGRDNTEVHNARLEMYQSAKMAIVGEMATTMAHEINQPLCVMKMSLKNLSRKLNSSDCDNEYIIKKLNRIEEQITRSTKIVDQLKLFGRRSALEDTFFEPQNAIAGALSLTRPTLSKCNIVLSVSTSPAPLIKGHQDQLEQVLINLIINAKDALLEAYANSHELKPQIKLDLSHHDNTLLITVEDNGGGIPDYYLEKIFESFFTTKPHGKGNGLGLAISRRIIKRMNGELTAENTANGARFTIYLPC</sequence>
<dbReference type="InterPro" id="IPR003594">
    <property type="entry name" value="HATPase_dom"/>
</dbReference>
<dbReference type="EC" id="2.7.13.3" evidence="2"/>
<keyword evidence="3" id="KW-0597">Phosphoprotein</keyword>
<dbReference type="PROSITE" id="PS50113">
    <property type="entry name" value="PAC"/>
    <property type="match status" value="1"/>
</dbReference>
<dbReference type="SMART" id="SM00086">
    <property type="entry name" value="PAC"/>
    <property type="match status" value="2"/>
</dbReference>
<dbReference type="PANTHER" id="PTHR43304:SF1">
    <property type="entry name" value="PAC DOMAIN-CONTAINING PROTEIN"/>
    <property type="match status" value="1"/>
</dbReference>
<dbReference type="InterPro" id="IPR000014">
    <property type="entry name" value="PAS"/>
</dbReference>
<dbReference type="CDD" id="cd00130">
    <property type="entry name" value="PAS"/>
    <property type="match status" value="1"/>
</dbReference>
<evidence type="ECO:0000313" key="10">
    <source>
        <dbReference type="Proteomes" id="UP000242757"/>
    </source>
</evidence>
<dbReference type="InterPro" id="IPR035965">
    <property type="entry name" value="PAS-like_dom_sf"/>
</dbReference>
<evidence type="ECO:0000256" key="3">
    <source>
        <dbReference type="ARBA" id="ARBA00022553"/>
    </source>
</evidence>
<feature type="domain" description="PAC" evidence="8">
    <location>
        <begin position="473"/>
        <end position="525"/>
    </location>
</feature>
<dbReference type="InterPro" id="IPR001610">
    <property type="entry name" value="PAC"/>
</dbReference>
<dbReference type="InterPro" id="IPR036097">
    <property type="entry name" value="HisK_dim/P_sf"/>
</dbReference>
<dbReference type="Gene3D" id="1.10.287.130">
    <property type="match status" value="1"/>
</dbReference>
<dbReference type="Pfam" id="PF00512">
    <property type="entry name" value="HisKA"/>
    <property type="match status" value="1"/>
</dbReference>
<dbReference type="AlphaFoldDB" id="A0A233RBV6"/>
<dbReference type="InterPro" id="IPR003661">
    <property type="entry name" value="HisK_dim/P_dom"/>
</dbReference>
<keyword evidence="10" id="KW-1185">Reference proteome</keyword>
<dbReference type="SUPFAM" id="SSF55874">
    <property type="entry name" value="ATPase domain of HSP90 chaperone/DNA topoisomerase II/histidine kinase"/>
    <property type="match status" value="1"/>
</dbReference>
<evidence type="ECO:0000259" key="8">
    <source>
        <dbReference type="PROSITE" id="PS50113"/>
    </source>
</evidence>
<feature type="domain" description="Histidine kinase" evidence="6">
    <location>
        <begin position="664"/>
        <end position="881"/>
    </location>
</feature>
<dbReference type="SMART" id="SM00387">
    <property type="entry name" value="HATPase_c"/>
    <property type="match status" value="1"/>
</dbReference>
<dbReference type="Proteomes" id="UP000242757">
    <property type="component" value="Unassembled WGS sequence"/>
</dbReference>
<dbReference type="GO" id="GO:0000155">
    <property type="term" value="F:phosphorelay sensor kinase activity"/>
    <property type="evidence" value="ECO:0007669"/>
    <property type="project" value="InterPro"/>
</dbReference>
<accession>A0A233RBV6</accession>
<dbReference type="NCBIfam" id="TIGR00229">
    <property type="entry name" value="sensory_box"/>
    <property type="match status" value="1"/>
</dbReference>
<dbReference type="SUPFAM" id="SSF47384">
    <property type="entry name" value="Homodimeric domain of signal transducing histidine kinase"/>
    <property type="match status" value="1"/>
</dbReference>
<dbReference type="SMART" id="SM00091">
    <property type="entry name" value="PAS"/>
    <property type="match status" value="2"/>
</dbReference>
<dbReference type="InterPro" id="IPR052162">
    <property type="entry name" value="Sensor_kinase/Photoreceptor"/>
</dbReference>
<dbReference type="Gene3D" id="3.30.565.10">
    <property type="entry name" value="Histidine kinase-like ATPase, C-terminal domain"/>
    <property type="match status" value="1"/>
</dbReference>
<dbReference type="Gene3D" id="3.30.450.20">
    <property type="entry name" value="PAS domain"/>
    <property type="match status" value="2"/>
</dbReference>
<dbReference type="InterPro" id="IPR013655">
    <property type="entry name" value="PAS_fold_3"/>
</dbReference>
<proteinExistence type="predicted"/>
<feature type="domain" description="PAS" evidence="7">
    <location>
        <begin position="398"/>
        <end position="471"/>
    </location>
</feature>
<comment type="caution">
    <text evidence="9">The sequence shown here is derived from an EMBL/GenBank/DDBJ whole genome shotgun (WGS) entry which is preliminary data.</text>
</comment>
<dbReference type="CDD" id="cd00082">
    <property type="entry name" value="HisKA"/>
    <property type="match status" value="1"/>
</dbReference>
<dbReference type="PRINTS" id="PR00344">
    <property type="entry name" value="BCTRLSENSOR"/>
</dbReference>
<dbReference type="Pfam" id="PF08447">
    <property type="entry name" value="PAS_3"/>
    <property type="match status" value="1"/>
</dbReference>
<evidence type="ECO:0000259" key="6">
    <source>
        <dbReference type="PROSITE" id="PS50109"/>
    </source>
</evidence>
<dbReference type="SUPFAM" id="SSF55785">
    <property type="entry name" value="PYP-like sensor domain (PAS domain)"/>
    <property type="match status" value="2"/>
</dbReference>
<organism evidence="9 10">
    <name type="scientific">Oceanimonas doudoroffii</name>
    <dbReference type="NCBI Taxonomy" id="84158"/>
    <lineage>
        <taxon>Bacteria</taxon>
        <taxon>Pseudomonadati</taxon>
        <taxon>Pseudomonadota</taxon>
        <taxon>Gammaproteobacteria</taxon>
        <taxon>Aeromonadales</taxon>
        <taxon>Aeromonadaceae</taxon>
        <taxon>Oceanimonas</taxon>
    </lineage>
</organism>
<dbReference type="InterPro" id="IPR004358">
    <property type="entry name" value="Sig_transdc_His_kin-like_C"/>
</dbReference>
<evidence type="ECO:0000313" key="9">
    <source>
        <dbReference type="EMBL" id="OXY80877.1"/>
    </source>
</evidence>
<comment type="catalytic activity">
    <reaction evidence="1">
        <text>ATP + protein L-histidine = ADP + protein N-phospho-L-histidine.</text>
        <dbReference type="EC" id="2.7.13.3"/>
    </reaction>
</comment>
<reference evidence="9 10" key="1">
    <citation type="submission" date="2017-08" db="EMBL/GenBank/DDBJ databases">
        <title>A Genome Sequence of Oceanimonas doudoroffii ATCC 27123T.</title>
        <authorList>
            <person name="Brennan M.A."/>
            <person name="Maclea K.S."/>
            <person name="Mcclelland W.D."/>
            <person name="Trachtenberg A.M."/>
        </authorList>
    </citation>
    <scope>NUCLEOTIDE SEQUENCE [LARGE SCALE GENOMIC DNA]</scope>
    <source>
        <strain evidence="9 10">ATCC 27123</strain>
    </source>
</reference>
<dbReference type="PROSITE" id="PS50109">
    <property type="entry name" value="HIS_KIN"/>
    <property type="match status" value="1"/>
</dbReference>
<dbReference type="PROSITE" id="PS50112">
    <property type="entry name" value="PAS"/>
    <property type="match status" value="1"/>
</dbReference>
<evidence type="ECO:0000256" key="5">
    <source>
        <dbReference type="ARBA" id="ARBA00022777"/>
    </source>
</evidence>
<dbReference type="OrthoDB" id="1931120at2"/>